<dbReference type="AlphaFoldDB" id="A0A8S2YZ14"/>
<name>A0A8S2YZ14_9BILA</name>
<reference evidence="1" key="1">
    <citation type="submission" date="2021-02" db="EMBL/GenBank/DDBJ databases">
        <authorList>
            <person name="Nowell W R."/>
        </authorList>
    </citation>
    <scope>NUCLEOTIDE SEQUENCE</scope>
</reference>
<organism evidence="1 2">
    <name type="scientific">Didymodactylos carnosus</name>
    <dbReference type="NCBI Taxonomy" id="1234261"/>
    <lineage>
        <taxon>Eukaryota</taxon>
        <taxon>Metazoa</taxon>
        <taxon>Spiralia</taxon>
        <taxon>Gnathifera</taxon>
        <taxon>Rotifera</taxon>
        <taxon>Eurotatoria</taxon>
        <taxon>Bdelloidea</taxon>
        <taxon>Philodinida</taxon>
        <taxon>Philodinidae</taxon>
        <taxon>Didymodactylos</taxon>
    </lineage>
</organism>
<evidence type="ECO:0000313" key="2">
    <source>
        <dbReference type="Proteomes" id="UP000681722"/>
    </source>
</evidence>
<dbReference type="EMBL" id="CAJOBC010125516">
    <property type="protein sequence ID" value="CAF4593244.1"/>
    <property type="molecule type" value="Genomic_DNA"/>
</dbReference>
<proteinExistence type="predicted"/>
<gene>
    <name evidence="1" type="ORF">SRO942_LOCUS48581</name>
</gene>
<evidence type="ECO:0000313" key="1">
    <source>
        <dbReference type="EMBL" id="CAF4593244.1"/>
    </source>
</evidence>
<comment type="caution">
    <text evidence="1">The sequence shown here is derived from an EMBL/GenBank/DDBJ whole genome shotgun (WGS) entry which is preliminary data.</text>
</comment>
<sequence>MEAKVIENIVLDAFKQAKLMLKKVGIYHAICLQHLDTIQNPSHFISERSRKRLLTETITALEPHSSDNEEVEQNNQFELIDTHSHITTTANHENIERTDLKNMKVKDAVTDKQRHQYFEIILGKKCILKSTAIHLLSDTKNKLSS</sequence>
<protein>
    <submittedName>
        <fullName evidence="1">Uncharacterized protein</fullName>
    </submittedName>
</protein>
<dbReference type="Proteomes" id="UP000681722">
    <property type="component" value="Unassembled WGS sequence"/>
</dbReference>
<accession>A0A8S2YZ14</accession>